<reference evidence="1 2" key="1">
    <citation type="submission" date="2019-11" db="EMBL/GenBank/DDBJ databases">
        <authorList>
            <person name="Holert J."/>
        </authorList>
    </citation>
    <scope>NUCLEOTIDE SEQUENCE [LARGE SCALE GENOMIC DNA]</scope>
    <source>
        <strain evidence="1">BC8_1</strain>
    </source>
</reference>
<dbReference type="EMBL" id="CACSIP010000038">
    <property type="protein sequence ID" value="CAA0130101.1"/>
    <property type="molecule type" value="Genomic_DNA"/>
</dbReference>
<dbReference type="Proteomes" id="UP000430146">
    <property type="component" value="Unassembled WGS sequence"/>
</dbReference>
<protein>
    <submittedName>
        <fullName evidence="1">Uncharacterized protein</fullName>
    </submittedName>
</protein>
<name>A0A5S9R6V4_MYCVN</name>
<keyword evidence="2" id="KW-1185">Reference proteome</keyword>
<accession>A0A5S9R6V4</accession>
<dbReference type="AlphaFoldDB" id="A0A5S9R6V4"/>
<evidence type="ECO:0000313" key="2">
    <source>
        <dbReference type="Proteomes" id="UP000430146"/>
    </source>
</evidence>
<gene>
    <name evidence="1" type="ORF">AELLOGFF_05665</name>
</gene>
<evidence type="ECO:0000313" key="1">
    <source>
        <dbReference type="EMBL" id="CAA0130101.1"/>
    </source>
</evidence>
<sequence>MGAGFLYCLAPAGAYASAKFRVTAGSTGMPGPVVVETTTFFR</sequence>
<organism evidence="1 2">
    <name type="scientific">Mycolicibacterium vanbaalenii</name>
    <name type="common">Mycobacterium vanbaalenii</name>
    <dbReference type="NCBI Taxonomy" id="110539"/>
    <lineage>
        <taxon>Bacteria</taxon>
        <taxon>Bacillati</taxon>
        <taxon>Actinomycetota</taxon>
        <taxon>Actinomycetes</taxon>
        <taxon>Mycobacteriales</taxon>
        <taxon>Mycobacteriaceae</taxon>
        <taxon>Mycolicibacterium</taxon>
    </lineage>
</organism>
<proteinExistence type="predicted"/>